<dbReference type="Gene3D" id="3.40.50.1820">
    <property type="entry name" value="alpha/beta hydrolase"/>
    <property type="match status" value="1"/>
</dbReference>
<evidence type="ECO:0000259" key="1">
    <source>
        <dbReference type="Pfam" id="PF00326"/>
    </source>
</evidence>
<dbReference type="SUPFAM" id="SSF53474">
    <property type="entry name" value="alpha/beta-Hydrolases"/>
    <property type="match status" value="1"/>
</dbReference>
<protein>
    <submittedName>
        <fullName evidence="2">S9 family peptidase</fullName>
    </submittedName>
</protein>
<accession>A0A8J7SN16</accession>
<dbReference type="SUPFAM" id="SSF69322">
    <property type="entry name" value="Tricorn protease domain 2"/>
    <property type="match status" value="1"/>
</dbReference>
<evidence type="ECO:0000313" key="2">
    <source>
        <dbReference type="EMBL" id="MBP5857346.1"/>
    </source>
</evidence>
<dbReference type="AlphaFoldDB" id="A0A8J7SN16"/>
<dbReference type="InterPro" id="IPR029058">
    <property type="entry name" value="AB_hydrolase_fold"/>
</dbReference>
<gene>
    <name evidence="2" type="ORF">KAJ83_10030</name>
</gene>
<evidence type="ECO:0000313" key="3">
    <source>
        <dbReference type="Proteomes" id="UP000672602"/>
    </source>
</evidence>
<dbReference type="Pfam" id="PF07676">
    <property type="entry name" value="PD40"/>
    <property type="match status" value="1"/>
</dbReference>
<dbReference type="RefSeq" id="WP_210681933.1">
    <property type="nucleotide sequence ID" value="NZ_JAGMWN010000004.1"/>
</dbReference>
<dbReference type="InterPro" id="IPR001375">
    <property type="entry name" value="Peptidase_S9_cat"/>
</dbReference>
<dbReference type="InterPro" id="IPR011042">
    <property type="entry name" value="6-blade_b-propeller_TolB-like"/>
</dbReference>
<dbReference type="PANTHER" id="PTHR43056:SF5">
    <property type="entry name" value="PEPTIDASE S9 PROLYL OLIGOPEPTIDASE CATALYTIC DOMAIN-CONTAINING PROTEIN"/>
    <property type="match status" value="1"/>
</dbReference>
<dbReference type="GO" id="GO:0006508">
    <property type="term" value="P:proteolysis"/>
    <property type="evidence" value="ECO:0007669"/>
    <property type="project" value="InterPro"/>
</dbReference>
<dbReference type="GO" id="GO:0008236">
    <property type="term" value="F:serine-type peptidase activity"/>
    <property type="evidence" value="ECO:0007669"/>
    <property type="project" value="InterPro"/>
</dbReference>
<dbReference type="InterPro" id="IPR050585">
    <property type="entry name" value="Xaa-Pro_dipeptidyl-ppase/CocE"/>
</dbReference>
<feature type="domain" description="Peptidase S9 prolyl oligopeptidase catalytic" evidence="1">
    <location>
        <begin position="423"/>
        <end position="630"/>
    </location>
</feature>
<dbReference type="Gene3D" id="2.120.10.30">
    <property type="entry name" value="TolB, C-terminal domain"/>
    <property type="match status" value="1"/>
</dbReference>
<dbReference type="EMBL" id="JAGMWN010000004">
    <property type="protein sequence ID" value="MBP5857346.1"/>
    <property type="molecule type" value="Genomic_DNA"/>
</dbReference>
<dbReference type="Proteomes" id="UP000672602">
    <property type="component" value="Unassembled WGS sequence"/>
</dbReference>
<dbReference type="PANTHER" id="PTHR43056">
    <property type="entry name" value="PEPTIDASE S9 PROLYL OLIGOPEPTIDASE"/>
    <property type="match status" value="1"/>
</dbReference>
<dbReference type="InterPro" id="IPR011659">
    <property type="entry name" value="WD40"/>
</dbReference>
<proteinExistence type="predicted"/>
<comment type="caution">
    <text evidence="2">The sequence shown here is derived from an EMBL/GenBank/DDBJ whole genome shotgun (WGS) entry which is preliminary data.</text>
</comment>
<sequence>MASQKTAPFGSWASPITTDLMTRGSVGLGQILPDGDCVYWTEQRPWEMGRTVLVRRGPDGQARDLTPAPYNVRTKVHEYGGGAIAVGLGGAWFVDARDQRLYRAEGEGGAIHPVTRADGTAYADLQVDARRERLIAVAEIPREGQEPENRLVAIGFDGTVETLAEGADFYAMPTLSPEGDRLAWIEWRHPNMPWDGTDCHEAVLDSDGRVVSTRHVAGARDIAIFQPAYAPDGRLHYVSDESGYWNLYRDGERPEHFKVAADFGLPHWQFGMRTYGFVDATTVLTAFAVEGEWQLALFDLDARKLNPLSLSGGWCVFDGVRCDGNRAVFMAGRRGAPGAAVLLDLAGGRETVLRQASDLKLPEDAVSIARKVDFPTTLPDGTAARAHGYFYPPANSDFQGPEEEKPPLIVMSHGGPTGQTTASFALKVQFWTSRGFAVLDVNYGGSTGFGRAYRRRLNGAWGQVDVEDCTAGALHLAEEGLVDPDRLVAVGGSAGGYTTLAALTFRDVFRAGRSSYGIGDLETLARDTHKFESRYLDTLVGPWPEKADLYRARSPIHHIEGLNCPVIFLQGEDDKVVPPNQAEAMVAVLREKGLPVAYILFEGEGHGFRRADSIKRAFEAELSFYAQLFGFEPADAIDPVEIENLG</sequence>
<name>A0A8J7SN16_9PROT</name>
<organism evidence="2 3">
    <name type="scientific">Marivibrio halodurans</name>
    <dbReference type="NCBI Taxonomy" id="2039722"/>
    <lineage>
        <taxon>Bacteria</taxon>
        <taxon>Pseudomonadati</taxon>
        <taxon>Pseudomonadota</taxon>
        <taxon>Alphaproteobacteria</taxon>
        <taxon>Rhodospirillales</taxon>
        <taxon>Rhodospirillaceae</taxon>
        <taxon>Marivibrio</taxon>
    </lineage>
</organism>
<keyword evidence="3" id="KW-1185">Reference proteome</keyword>
<dbReference type="Pfam" id="PF00326">
    <property type="entry name" value="Peptidase_S9"/>
    <property type="match status" value="1"/>
</dbReference>
<reference evidence="2" key="1">
    <citation type="submission" date="2021-04" db="EMBL/GenBank/DDBJ databases">
        <authorList>
            <person name="Zhang D.-C."/>
        </authorList>
    </citation>
    <scope>NUCLEOTIDE SEQUENCE</scope>
    <source>
        <strain evidence="2">CGMCC 1.15697</strain>
    </source>
</reference>